<gene>
    <name evidence="1" type="ORF">DSO57_1007543</name>
</gene>
<evidence type="ECO:0000313" key="2">
    <source>
        <dbReference type="Proteomes" id="UP001165960"/>
    </source>
</evidence>
<keyword evidence="2" id="KW-1185">Reference proteome</keyword>
<sequence length="106" mass="11424">MKFFSIVLCVTGASFTPNCSPYLDYSQASGQRLGSYIISVKPGYSHAIKAAAVGEVIRAGGRITHDYTIIDGFVALMPSQLHGLFKASCYYSSAINIESDSYVTLN</sequence>
<comment type="caution">
    <text evidence="1">The sequence shown here is derived from an EMBL/GenBank/DDBJ whole genome shotgun (WGS) entry which is preliminary data.</text>
</comment>
<proteinExistence type="predicted"/>
<reference evidence="1" key="1">
    <citation type="submission" date="2022-04" db="EMBL/GenBank/DDBJ databases">
        <title>Genome of the entomopathogenic fungus Entomophthora muscae.</title>
        <authorList>
            <person name="Elya C."/>
            <person name="Lovett B.R."/>
            <person name="Lee E."/>
            <person name="Macias A.M."/>
            <person name="Hajek A.E."/>
            <person name="De Bivort B.L."/>
            <person name="Kasson M.T."/>
            <person name="De Fine Licht H.H."/>
            <person name="Stajich J.E."/>
        </authorList>
    </citation>
    <scope>NUCLEOTIDE SEQUENCE</scope>
    <source>
        <strain evidence="1">Berkeley</strain>
    </source>
</reference>
<accession>A0ACC2RMB3</accession>
<protein>
    <submittedName>
        <fullName evidence="1">Uncharacterized protein</fullName>
    </submittedName>
</protein>
<name>A0ACC2RMB3_9FUNG</name>
<dbReference type="Proteomes" id="UP001165960">
    <property type="component" value="Unassembled WGS sequence"/>
</dbReference>
<evidence type="ECO:0000313" key="1">
    <source>
        <dbReference type="EMBL" id="KAJ9051115.1"/>
    </source>
</evidence>
<dbReference type="EMBL" id="QTSX02007122">
    <property type="protein sequence ID" value="KAJ9051115.1"/>
    <property type="molecule type" value="Genomic_DNA"/>
</dbReference>
<organism evidence="1 2">
    <name type="scientific">Entomophthora muscae</name>
    <dbReference type="NCBI Taxonomy" id="34485"/>
    <lineage>
        <taxon>Eukaryota</taxon>
        <taxon>Fungi</taxon>
        <taxon>Fungi incertae sedis</taxon>
        <taxon>Zoopagomycota</taxon>
        <taxon>Entomophthoromycotina</taxon>
        <taxon>Entomophthoromycetes</taxon>
        <taxon>Entomophthorales</taxon>
        <taxon>Entomophthoraceae</taxon>
        <taxon>Entomophthora</taxon>
    </lineage>
</organism>